<dbReference type="EMBL" id="JAZGQO010000011">
    <property type="protein sequence ID" value="KAK6172312.1"/>
    <property type="molecule type" value="Genomic_DNA"/>
</dbReference>
<evidence type="ECO:0000256" key="1">
    <source>
        <dbReference type="SAM" id="SignalP"/>
    </source>
</evidence>
<organism evidence="3 4">
    <name type="scientific">Patella caerulea</name>
    <name type="common">Rayed Mediterranean limpet</name>
    <dbReference type="NCBI Taxonomy" id="87958"/>
    <lineage>
        <taxon>Eukaryota</taxon>
        <taxon>Metazoa</taxon>
        <taxon>Spiralia</taxon>
        <taxon>Lophotrochozoa</taxon>
        <taxon>Mollusca</taxon>
        <taxon>Gastropoda</taxon>
        <taxon>Patellogastropoda</taxon>
        <taxon>Patelloidea</taxon>
        <taxon>Patellidae</taxon>
        <taxon>Patella</taxon>
    </lineage>
</organism>
<protein>
    <recommendedName>
        <fullName evidence="2">FAS1 domain-containing protein</fullName>
    </recommendedName>
</protein>
<feature type="chain" id="PRO_5042992240" description="FAS1 domain-containing protein" evidence="1">
    <location>
        <begin position="18"/>
        <end position="299"/>
    </location>
</feature>
<dbReference type="PANTHER" id="PTHR10900:SF77">
    <property type="entry name" value="FI19380P1"/>
    <property type="match status" value="1"/>
</dbReference>
<dbReference type="Pfam" id="PF02469">
    <property type="entry name" value="Fasciclin"/>
    <property type="match status" value="2"/>
</dbReference>
<evidence type="ECO:0000313" key="3">
    <source>
        <dbReference type="EMBL" id="KAK6172312.1"/>
    </source>
</evidence>
<dbReference type="InterPro" id="IPR000782">
    <property type="entry name" value="FAS1_domain"/>
</dbReference>
<dbReference type="Proteomes" id="UP001347796">
    <property type="component" value="Unassembled WGS sequence"/>
</dbReference>
<dbReference type="PANTHER" id="PTHR10900">
    <property type="entry name" value="PERIOSTIN-RELATED"/>
    <property type="match status" value="1"/>
</dbReference>
<dbReference type="SMART" id="SM00554">
    <property type="entry name" value="FAS1"/>
    <property type="match status" value="2"/>
</dbReference>
<dbReference type="SUPFAM" id="SSF82153">
    <property type="entry name" value="FAS1 domain"/>
    <property type="match status" value="2"/>
</dbReference>
<dbReference type="PROSITE" id="PS50213">
    <property type="entry name" value="FAS1"/>
    <property type="match status" value="2"/>
</dbReference>
<evidence type="ECO:0000313" key="4">
    <source>
        <dbReference type="Proteomes" id="UP001347796"/>
    </source>
</evidence>
<dbReference type="FunFam" id="2.30.180.10:FF:000032">
    <property type="entry name" value="Fasciclin domain-containing protein, putative"/>
    <property type="match status" value="2"/>
</dbReference>
<evidence type="ECO:0000259" key="2">
    <source>
        <dbReference type="PROSITE" id="PS50213"/>
    </source>
</evidence>
<keyword evidence="4" id="KW-1185">Reference proteome</keyword>
<keyword evidence="1" id="KW-0732">Signal</keyword>
<reference evidence="3 4" key="1">
    <citation type="submission" date="2024-01" db="EMBL/GenBank/DDBJ databases">
        <title>The genome of the rayed Mediterranean limpet Patella caerulea (Linnaeus, 1758).</title>
        <authorList>
            <person name="Anh-Thu Weber A."/>
            <person name="Halstead-Nussloch G."/>
        </authorList>
    </citation>
    <scope>NUCLEOTIDE SEQUENCE [LARGE SCALE GENOMIC DNA]</scope>
    <source>
        <strain evidence="3">AATW-2023a</strain>
        <tissue evidence="3">Whole specimen</tissue>
    </source>
</reference>
<comment type="caution">
    <text evidence="3">The sequence shown here is derived from an EMBL/GenBank/DDBJ whole genome shotgun (WGS) entry which is preliminary data.</text>
</comment>
<feature type="domain" description="FAS1" evidence="2">
    <location>
        <begin position="18"/>
        <end position="147"/>
    </location>
</feature>
<name>A0AAN8J8I5_PATCE</name>
<sequence>MLAKIVLLVGVVAYCHGMQSLVDVIGANNGTTLVSLIKQAGLADALAGPGPFTVLVPVDSAFAAIPKADVAALTADKAALANVLKFHVISGEEFSFDIVNGRVLPTLSGHSIRLYEQGGNIYFNDARVLAVDIEASNGVVYLIDRVLDVPEGTIMDILDSKSHNLTQFAALVRKARLEYRLSGSVSSSYKYTVFAPSNAAFDKLPASVKSAIFGKSSVYEREIVDYHIHAGTIHIKSLDHAGLVSTLLGGHEISVTTANNQVTFNGKGVLEESDIEAENGVVHVIDQVLIPSNLGGIIG</sequence>
<dbReference type="InterPro" id="IPR050904">
    <property type="entry name" value="Adhesion/Biosynth-related"/>
</dbReference>
<proteinExistence type="predicted"/>
<dbReference type="Gene3D" id="2.30.180.10">
    <property type="entry name" value="FAS1 domain"/>
    <property type="match status" value="2"/>
</dbReference>
<feature type="signal peptide" evidence="1">
    <location>
        <begin position="1"/>
        <end position="17"/>
    </location>
</feature>
<dbReference type="GO" id="GO:0005615">
    <property type="term" value="C:extracellular space"/>
    <property type="evidence" value="ECO:0007669"/>
    <property type="project" value="TreeGrafter"/>
</dbReference>
<accession>A0AAN8J8I5</accession>
<dbReference type="InterPro" id="IPR036378">
    <property type="entry name" value="FAS1_dom_sf"/>
</dbReference>
<dbReference type="AlphaFoldDB" id="A0AAN8J8I5"/>
<feature type="domain" description="FAS1" evidence="2">
    <location>
        <begin position="152"/>
        <end position="289"/>
    </location>
</feature>
<gene>
    <name evidence="3" type="ORF">SNE40_015998</name>
</gene>